<dbReference type="Proteomes" id="UP000233767">
    <property type="component" value="Unassembled WGS sequence"/>
</dbReference>
<sequence>MFENSKLFLFKSKKNAENGSVGIKLFKNEEEIIDVSDEATFYEDFYEKENADDELMKLFLTTEEHAAMIKAGFKVNDRVNLEDFLKKNKGEDDYDFIKNVVATGKNYEVSVKPNIRKNFFNIRVCNTAIPTCSTTHKMEFKIEYADFKSQFKGYLLTKHSESGFTDYDYRLIYDYCKKFNEDAITKEVSKKFNDSISTLLKKIENLEPQYSGILKLNKEGVRIYKITSRIFKNDSIGLDEDAVFVPNYATVRFFNNKAKDIEVIGMLKHKESKKNREFVTRNIRHSIPLRGFINSTQYVKISPNDDDADGYFLNYNDLFHYYPSERTFNFSVRNNDYRIKAGDSVKVEQRRLADYFTAVIFSDFLGLNSENANSLLLAEGRLKVPLWISNVSIWSAFSALRADINATIYNGFDDSSRFMTPVNAPNGVSPNELSTLEINIFDYIKYNNINAGIGLDFLNIELKPLSTEWSFGYGVRYYRAGARYMIQKADADEERKYQLNALTHEISTNFEIRPELNFGADINLGFNWLNARGSLKNIPIVYSKNSNMDDKSVVRIQLNLYSKIDPRNSNDGIYARLGGFYHLGSKDFYPQIMVGYATNLSSFVNKFKKD</sequence>
<organism evidence="2 4">
    <name type="scientific">Flavobacterium lindanitolerans</name>
    <dbReference type="NCBI Taxonomy" id="428988"/>
    <lineage>
        <taxon>Bacteria</taxon>
        <taxon>Pseudomonadati</taxon>
        <taxon>Bacteroidota</taxon>
        <taxon>Flavobacteriia</taxon>
        <taxon>Flavobacteriales</taxon>
        <taxon>Flavobacteriaceae</taxon>
        <taxon>Flavobacterium</taxon>
    </lineage>
</organism>
<comment type="caution">
    <text evidence="2">The sequence shown here is derived from an EMBL/GenBank/DDBJ whole genome shotgun (WGS) entry which is preliminary data.</text>
</comment>
<dbReference type="Proteomes" id="UP000275027">
    <property type="component" value="Unassembled WGS sequence"/>
</dbReference>
<keyword evidence="3" id="KW-1185">Reference proteome</keyword>
<accession>A0A497UHC7</accession>
<evidence type="ECO:0000313" key="3">
    <source>
        <dbReference type="Proteomes" id="UP000233767"/>
    </source>
</evidence>
<evidence type="ECO:0000313" key="4">
    <source>
        <dbReference type="Proteomes" id="UP000275027"/>
    </source>
</evidence>
<evidence type="ECO:0000313" key="2">
    <source>
        <dbReference type="EMBL" id="RLJ24023.1"/>
    </source>
</evidence>
<dbReference type="RefSeq" id="WP_101472597.1">
    <property type="nucleotide sequence ID" value="NZ_PJND01000009.1"/>
</dbReference>
<reference evidence="2 4" key="2">
    <citation type="submission" date="2018-10" db="EMBL/GenBank/DDBJ databases">
        <title>Genomic Encyclopedia of Archaeal and Bacterial Type Strains, Phase II (KMG-II): from individual species to whole genera.</title>
        <authorList>
            <person name="Goeker M."/>
        </authorList>
    </citation>
    <scope>NUCLEOTIDE SEQUENCE [LARGE SCALE GENOMIC DNA]</scope>
    <source>
        <strain evidence="2 4">DSM 21886</strain>
    </source>
</reference>
<dbReference type="AlphaFoldDB" id="A0A497UHC7"/>
<dbReference type="EMBL" id="PJND01000009">
    <property type="protein sequence ID" value="PKW20580.1"/>
    <property type="molecule type" value="Genomic_DNA"/>
</dbReference>
<protein>
    <submittedName>
        <fullName evidence="2">Uncharacterized protein</fullName>
    </submittedName>
</protein>
<gene>
    <name evidence="1" type="ORF">B0G92_2730</name>
    <name evidence="2" type="ORF">CLV50_2740</name>
</gene>
<dbReference type="EMBL" id="RCCB01000013">
    <property type="protein sequence ID" value="RLJ24023.1"/>
    <property type="molecule type" value="Genomic_DNA"/>
</dbReference>
<reference evidence="1 3" key="1">
    <citation type="submission" date="2017-12" db="EMBL/GenBank/DDBJ databases">
        <title>Genomic Encyclopedia of Type Strains, Phase III (KMG-III): the genomes of soil and plant-associated and newly described type strains.</title>
        <authorList>
            <person name="Whitman W."/>
        </authorList>
    </citation>
    <scope>NUCLEOTIDE SEQUENCE [LARGE SCALE GENOMIC DNA]</scope>
    <source>
        <strain evidence="1 3">IP-10</strain>
    </source>
</reference>
<proteinExistence type="predicted"/>
<name>A0A497UHC7_9FLAO</name>
<evidence type="ECO:0000313" key="1">
    <source>
        <dbReference type="EMBL" id="PKW20580.1"/>
    </source>
</evidence>